<evidence type="ECO:0000313" key="6">
    <source>
        <dbReference type="Proteomes" id="UP000178264"/>
    </source>
</evidence>
<dbReference type="EMBL" id="MGER01000078">
    <property type="protein sequence ID" value="OGL87543.1"/>
    <property type="molecule type" value="Genomic_DNA"/>
</dbReference>
<feature type="signal peptide" evidence="3">
    <location>
        <begin position="1"/>
        <end position="22"/>
    </location>
</feature>
<dbReference type="InterPro" id="IPR050991">
    <property type="entry name" value="ECM_Regulatory_Proteins"/>
</dbReference>
<dbReference type="CDD" id="cd00063">
    <property type="entry name" value="FN3"/>
    <property type="match status" value="2"/>
</dbReference>
<feature type="coiled-coil region" evidence="2">
    <location>
        <begin position="455"/>
        <end position="497"/>
    </location>
</feature>
<dbReference type="PROSITE" id="PS50853">
    <property type="entry name" value="FN3"/>
    <property type="match status" value="1"/>
</dbReference>
<keyword evidence="2" id="KW-0175">Coiled coil</keyword>
<feature type="domain" description="Fibronectin type-III" evidence="4">
    <location>
        <begin position="28"/>
        <end position="137"/>
    </location>
</feature>
<feature type="chain" id="PRO_5009533218" description="Fibronectin type-III domain-containing protein" evidence="3">
    <location>
        <begin position="23"/>
        <end position="511"/>
    </location>
</feature>
<dbReference type="PANTHER" id="PTHR46708:SF2">
    <property type="entry name" value="FIBRONECTIN TYPE-III DOMAIN-CONTAINING PROTEIN"/>
    <property type="match status" value="1"/>
</dbReference>
<sequence length="511" mass="54745">MKTVYLFLITLGVSLGVWTAMAATDITPPSAVANLAVSSSAPASVTLQWTAPGDDAMSGTASFYDVRYRTAPITESNFATSTPVAGEPAPHAAGTTETFMAPDLTSATTYWFALRTVDGEGNTSALSNNASTTTPVDAIPPLVSAITVTNIAAASARISWATEESATSQVNYGTTTGYGSSTASTTLTAAHTIDLISLLPATLYHFVVSSADVFGNTATSSDAVFTTLAVPTPDVTAPVISSISVTDMTSASAMVRWNTNEFANSLVRYGTSTAYTASASNGAIVSVHAIPLLSLAPLTTYHFAVSSADIAGNTATSSDHLFTTLATSTPPTATTTISAILKMDPRTLNRVQKGKVINAAVTLPRGVTFEGLETESVLLNGTVKPVDLKFRKTEWRWWGKYRSTLVMKFNSNDLLALIPTSTDQFTFTVTGKVKAGTFTGSDTVRIIPKPKPIPLPKIEERIQEKMEKAEELLEKKQEQLQERQKKMEEQFEKWQEKLKGRMEKLKERFDD</sequence>
<accession>A0A1F7VAV3</accession>
<keyword evidence="3" id="KW-0732">Signal</keyword>
<name>A0A1F7VAV3_9BACT</name>
<evidence type="ECO:0000256" key="3">
    <source>
        <dbReference type="SAM" id="SignalP"/>
    </source>
</evidence>
<reference evidence="5 6" key="1">
    <citation type="journal article" date="2016" name="Nat. Commun.">
        <title>Thousands of microbial genomes shed light on interconnected biogeochemical processes in an aquifer system.</title>
        <authorList>
            <person name="Anantharaman K."/>
            <person name="Brown C.T."/>
            <person name="Hug L.A."/>
            <person name="Sharon I."/>
            <person name="Castelle C.J."/>
            <person name="Probst A.J."/>
            <person name="Thomas B.C."/>
            <person name="Singh A."/>
            <person name="Wilkins M.J."/>
            <person name="Karaoz U."/>
            <person name="Brodie E.L."/>
            <person name="Williams K.H."/>
            <person name="Hubbard S.S."/>
            <person name="Banfield J.F."/>
        </authorList>
    </citation>
    <scope>NUCLEOTIDE SEQUENCE [LARGE SCALE GENOMIC DNA]</scope>
</reference>
<gene>
    <name evidence="5" type="ORF">A3I42_02775</name>
</gene>
<dbReference type="Gene3D" id="2.60.40.10">
    <property type="entry name" value="Immunoglobulins"/>
    <property type="match status" value="2"/>
</dbReference>
<protein>
    <recommendedName>
        <fullName evidence="4">Fibronectin type-III domain-containing protein</fullName>
    </recommendedName>
</protein>
<evidence type="ECO:0000256" key="2">
    <source>
        <dbReference type="SAM" id="Coils"/>
    </source>
</evidence>
<dbReference type="SMART" id="SM00060">
    <property type="entry name" value="FN3"/>
    <property type="match status" value="3"/>
</dbReference>
<keyword evidence="1" id="KW-0677">Repeat</keyword>
<dbReference type="Pfam" id="PF00041">
    <property type="entry name" value="fn3"/>
    <property type="match status" value="1"/>
</dbReference>
<dbReference type="InterPro" id="IPR013783">
    <property type="entry name" value="Ig-like_fold"/>
</dbReference>
<evidence type="ECO:0000259" key="4">
    <source>
        <dbReference type="PROSITE" id="PS50853"/>
    </source>
</evidence>
<organism evidence="5 6">
    <name type="scientific">Candidatus Uhrbacteria bacterium RIFCSPLOWO2_02_FULL_49_11</name>
    <dbReference type="NCBI Taxonomy" id="1802409"/>
    <lineage>
        <taxon>Bacteria</taxon>
        <taxon>Candidatus Uhriibacteriota</taxon>
    </lineage>
</organism>
<dbReference type="Gene3D" id="2.60.40.380">
    <property type="entry name" value="Purple acid phosphatase-like, N-terminal"/>
    <property type="match status" value="1"/>
</dbReference>
<dbReference type="PANTHER" id="PTHR46708">
    <property type="entry name" value="TENASCIN"/>
    <property type="match status" value="1"/>
</dbReference>
<dbReference type="InterPro" id="IPR003961">
    <property type="entry name" value="FN3_dom"/>
</dbReference>
<evidence type="ECO:0000313" key="5">
    <source>
        <dbReference type="EMBL" id="OGL87543.1"/>
    </source>
</evidence>
<dbReference type="Proteomes" id="UP000178264">
    <property type="component" value="Unassembled WGS sequence"/>
</dbReference>
<dbReference type="InterPro" id="IPR036116">
    <property type="entry name" value="FN3_sf"/>
</dbReference>
<comment type="caution">
    <text evidence="5">The sequence shown here is derived from an EMBL/GenBank/DDBJ whole genome shotgun (WGS) entry which is preliminary data.</text>
</comment>
<dbReference type="AlphaFoldDB" id="A0A1F7VAV3"/>
<proteinExistence type="predicted"/>
<evidence type="ECO:0000256" key="1">
    <source>
        <dbReference type="ARBA" id="ARBA00022737"/>
    </source>
</evidence>
<dbReference type="SUPFAM" id="SSF49265">
    <property type="entry name" value="Fibronectin type III"/>
    <property type="match status" value="2"/>
</dbReference>